<sequence>MNVLPQLKSGIKVEVRNGLSSKILDHNWAGIGELTVKDRIGGRGIRVKDLIAEGNRQWNEEALKLFIGEADCKRILKINSVDPESQDKFLWTFDTKGRFSVMIIEKSHALAKPECSRAVKMNKRARLRCWRIRAKGKIKHFIWKCFSGILPVSCNVVKGGVQVDVRSWGCGDEKETAKSHQVYDSPCSSSDL</sequence>
<reference evidence="2" key="1">
    <citation type="journal article" date="2019" name="Curr. Biol.">
        <title>Genome Sequence of Striga asiatica Provides Insight into the Evolution of Plant Parasitism.</title>
        <authorList>
            <person name="Yoshida S."/>
            <person name="Kim S."/>
            <person name="Wafula E.K."/>
            <person name="Tanskanen J."/>
            <person name="Kim Y.M."/>
            <person name="Honaas L."/>
            <person name="Yang Z."/>
            <person name="Spallek T."/>
            <person name="Conn C.E."/>
            <person name="Ichihashi Y."/>
            <person name="Cheong K."/>
            <person name="Cui S."/>
            <person name="Der J.P."/>
            <person name="Gundlach H."/>
            <person name="Jiao Y."/>
            <person name="Hori C."/>
            <person name="Ishida J.K."/>
            <person name="Kasahara H."/>
            <person name="Kiba T."/>
            <person name="Kim M.S."/>
            <person name="Koo N."/>
            <person name="Laohavisit A."/>
            <person name="Lee Y.H."/>
            <person name="Lumba S."/>
            <person name="McCourt P."/>
            <person name="Mortimer J.C."/>
            <person name="Mutuku J.M."/>
            <person name="Nomura T."/>
            <person name="Sasaki-Sekimoto Y."/>
            <person name="Seto Y."/>
            <person name="Wang Y."/>
            <person name="Wakatake T."/>
            <person name="Sakakibara H."/>
            <person name="Demura T."/>
            <person name="Yamaguchi S."/>
            <person name="Yoneyama K."/>
            <person name="Manabe R.I."/>
            <person name="Nelson D.C."/>
            <person name="Schulman A.H."/>
            <person name="Timko M.P."/>
            <person name="dePamphilis C.W."/>
            <person name="Choi D."/>
            <person name="Shirasu K."/>
        </authorList>
    </citation>
    <scope>NUCLEOTIDE SEQUENCE [LARGE SCALE GENOMIC DNA]</scope>
    <source>
        <strain evidence="2">cv. UVA1</strain>
    </source>
</reference>
<evidence type="ECO:0000313" key="1">
    <source>
        <dbReference type="EMBL" id="GER57101.1"/>
    </source>
</evidence>
<dbReference type="OrthoDB" id="1938822at2759"/>
<gene>
    <name evidence="1" type="ORF">STAS_34892</name>
</gene>
<dbReference type="Proteomes" id="UP000325081">
    <property type="component" value="Unassembled WGS sequence"/>
</dbReference>
<organism evidence="1 2">
    <name type="scientific">Striga asiatica</name>
    <name type="common">Asiatic witchweed</name>
    <name type="synonym">Buchnera asiatica</name>
    <dbReference type="NCBI Taxonomy" id="4170"/>
    <lineage>
        <taxon>Eukaryota</taxon>
        <taxon>Viridiplantae</taxon>
        <taxon>Streptophyta</taxon>
        <taxon>Embryophyta</taxon>
        <taxon>Tracheophyta</taxon>
        <taxon>Spermatophyta</taxon>
        <taxon>Magnoliopsida</taxon>
        <taxon>eudicotyledons</taxon>
        <taxon>Gunneridae</taxon>
        <taxon>Pentapetalae</taxon>
        <taxon>asterids</taxon>
        <taxon>lamiids</taxon>
        <taxon>Lamiales</taxon>
        <taxon>Orobanchaceae</taxon>
        <taxon>Buchnereae</taxon>
        <taxon>Striga</taxon>
    </lineage>
</organism>
<dbReference type="AlphaFoldDB" id="A0A5A7RIV2"/>
<comment type="caution">
    <text evidence="1">The sequence shown here is derived from an EMBL/GenBank/DDBJ whole genome shotgun (WGS) entry which is preliminary data.</text>
</comment>
<proteinExistence type="predicted"/>
<dbReference type="EMBL" id="BKCP01013070">
    <property type="protein sequence ID" value="GER57101.1"/>
    <property type="molecule type" value="Genomic_DNA"/>
</dbReference>
<evidence type="ECO:0000313" key="2">
    <source>
        <dbReference type="Proteomes" id="UP000325081"/>
    </source>
</evidence>
<accession>A0A5A7RIV2</accession>
<name>A0A5A7RIV2_STRAF</name>
<protein>
    <submittedName>
        <fullName evidence="1">Ribonuclease H-like superfamily protein</fullName>
    </submittedName>
</protein>
<keyword evidence="2" id="KW-1185">Reference proteome</keyword>